<gene>
    <name evidence="2" type="ORF">A3B54_04330</name>
</gene>
<feature type="transmembrane region" description="Helical" evidence="1">
    <location>
        <begin position="60"/>
        <end position="80"/>
    </location>
</feature>
<keyword evidence="1" id="KW-0812">Transmembrane</keyword>
<feature type="transmembrane region" description="Helical" evidence="1">
    <location>
        <begin position="254"/>
        <end position="274"/>
    </location>
</feature>
<reference evidence="2 3" key="1">
    <citation type="journal article" date="2016" name="Nat. Commun.">
        <title>Thousands of microbial genomes shed light on interconnected biogeochemical processes in an aquifer system.</title>
        <authorList>
            <person name="Anantharaman K."/>
            <person name="Brown C.T."/>
            <person name="Hug L.A."/>
            <person name="Sharon I."/>
            <person name="Castelle C.J."/>
            <person name="Probst A.J."/>
            <person name="Thomas B.C."/>
            <person name="Singh A."/>
            <person name="Wilkins M.J."/>
            <person name="Karaoz U."/>
            <person name="Brodie E.L."/>
            <person name="Williams K.H."/>
            <person name="Hubbard S.S."/>
            <person name="Banfield J.F."/>
        </authorList>
    </citation>
    <scope>NUCLEOTIDE SEQUENCE [LARGE SCALE GENOMIC DNA]</scope>
</reference>
<dbReference type="EMBL" id="MFBT01000036">
    <property type="protein sequence ID" value="OGD98464.1"/>
    <property type="molecule type" value="Genomic_DNA"/>
</dbReference>
<feature type="transmembrane region" description="Helical" evidence="1">
    <location>
        <begin position="7"/>
        <end position="27"/>
    </location>
</feature>
<protein>
    <recommendedName>
        <fullName evidence="4">Glycosyltransferase RgtA/B/C/D-like domain-containing protein</fullName>
    </recommendedName>
</protein>
<dbReference type="Proteomes" id="UP000177039">
    <property type="component" value="Unassembled WGS sequence"/>
</dbReference>
<feature type="transmembrane region" description="Helical" evidence="1">
    <location>
        <begin position="173"/>
        <end position="195"/>
    </location>
</feature>
<proteinExistence type="predicted"/>
<evidence type="ECO:0000313" key="3">
    <source>
        <dbReference type="Proteomes" id="UP000177039"/>
    </source>
</evidence>
<feature type="transmembrane region" description="Helical" evidence="1">
    <location>
        <begin position="232"/>
        <end position="247"/>
    </location>
</feature>
<feature type="transmembrane region" description="Helical" evidence="1">
    <location>
        <begin position="87"/>
        <end position="107"/>
    </location>
</feature>
<name>A0A1F5H329_9BACT</name>
<dbReference type="Pfam" id="PF26314">
    <property type="entry name" value="MptA_B_family"/>
    <property type="match status" value="1"/>
</dbReference>
<sequence>MSRLEKTLLAENIIFYGLLSVFSYAYVDLNLTLSQNPIVINFVNFMQQLGYFHRPVATSIYVFFIIFAFSFFIFNLWLFYKLKIGTTYLKISTVVNTLILIFAYPFLSSDLFNYLFDAKIILVYHANPYTVKPLDFPQDEWLRFMRWVHRYSPYGPLWLSMSLIPAILGFGKFILNFLTFKIFISIFHLINAYLVFKILQKINPKSVLFGTAFYAINPLFLIEGIVNAHNDVVLATFLISSVYFFVCRKTVWSYVALLAGTLIKYIPVLNLPWLLLTSLYPKFGNSNKLEKFKWLIWTNLAAMAAFTYLFSSFRITVPFVSSGATQVQFQPWYLFWTIPFIALVPRAYFIVAATIICLGASLRYIPYLYYGDWSQKGTGGFMMSLMVISLIIALIIIAPNLKFQKK</sequence>
<feature type="transmembrane region" description="Helical" evidence="1">
    <location>
        <begin position="294"/>
        <end position="311"/>
    </location>
</feature>
<organism evidence="2 3">
    <name type="scientific">Candidatus Curtissbacteria bacterium RIFCSPLOWO2_01_FULL_42_50</name>
    <dbReference type="NCBI Taxonomy" id="1797730"/>
    <lineage>
        <taxon>Bacteria</taxon>
        <taxon>Candidatus Curtissiibacteriota</taxon>
    </lineage>
</organism>
<dbReference type="AlphaFoldDB" id="A0A1F5H329"/>
<feature type="transmembrane region" description="Helical" evidence="1">
    <location>
        <begin position="381"/>
        <end position="401"/>
    </location>
</feature>
<evidence type="ECO:0008006" key="4">
    <source>
        <dbReference type="Google" id="ProtNLM"/>
    </source>
</evidence>
<evidence type="ECO:0000256" key="1">
    <source>
        <dbReference type="SAM" id="Phobius"/>
    </source>
</evidence>
<evidence type="ECO:0000313" key="2">
    <source>
        <dbReference type="EMBL" id="OGD98464.1"/>
    </source>
</evidence>
<accession>A0A1F5H329</accession>
<comment type="caution">
    <text evidence="2">The sequence shown here is derived from an EMBL/GenBank/DDBJ whole genome shotgun (WGS) entry which is preliminary data.</text>
</comment>
<keyword evidence="1" id="KW-1133">Transmembrane helix</keyword>
<feature type="transmembrane region" description="Helical" evidence="1">
    <location>
        <begin position="207"/>
        <end position="226"/>
    </location>
</feature>
<feature type="transmembrane region" description="Helical" evidence="1">
    <location>
        <begin position="332"/>
        <end position="361"/>
    </location>
</feature>
<keyword evidence="1" id="KW-0472">Membrane</keyword>